<keyword evidence="3" id="KW-1185">Reference proteome</keyword>
<reference evidence="2 3" key="1">
    <citation type="journal article" date="2016" name="Mol. Biol. Evol.">
        <title>Comparative Genomics of Early-Diverging Mushroom-Forming Fungi Provides Insights into the Origins of Lignocellulose Decay Capabilities.</title>
        <authorList>
            <person name="Nagy L.G."/>
            <person name="Riley R."/>
            <person name="Tritt A."/>
            <person name="Adam C."/>
            <person name="Daum C."/>
            <person name="Floudas D."/>
            <person name="Sun H."/>
            <person name="Yadav J.S."/>
            <person name="Pangilinan J."/>
            <person name="Larsson K.H."/>
            <person name="Matsuura K."/>
            <person name="Barry K."/>
            <person name="Labutti K."/>
            <person name="Kuo R."/>
            <person name="Ohm R.A."/>
            <person name="Bhattacharya S.S."/>
            <person name="Shirouzu T."/>
            <person name="Yoshinaga Y."/>
            <person name="Martin F.M."/>
            <person name="Grigoriev I.V."/>
            <person name="Hibbett D.S."/>
        </authorList>
    </citation>
    <scope>NUCLEOTIDE SEQUENCE [LARGE SCALE GENOMIC DNA]</scope>
    <source>
        <strain evidence="2 3">L-15889</strain>
    </source>
</reference>
<feature type="region of interest" description="Disordered" evidence="1">
    <location>
        <begin position="27"/>
        <end position="129"/>
    </location>
</feature>
<dbReference type="Proteomes" id="UP000076727">
    <property type="component" value="Unassembled WGS sequence"/>
</dbReference>
<dbReference type="AlphaFoldDB" id="A0A165PCR1"/>
<sequence length="248" mass="26515">MDMDADPPDVVVSAPTPEVNIADAVVEEEPAAREETQEALTSHPVVESVPSPEVEISDAEPEKEGGYESDNEEVGGRQDRSIIPDAVESTPTPEIDIKDADEKVMTQPSSPVEAPEPATESVPVSPVHVHSQLSAAVELTPNSPLTEQLMPEVAHVEMCPVTAGEPSMSIAHQDEYPATPTLSSSQDNAESEDEGPGTPLMGLAPNIVVTPAVEHEDGRGDFESKEPEGENKVDAARELRMARERELF</sequence>
<accession>A0A165PCR1</accession>
<feature type="region of interest" description="Disordered" evidence="1">
    <location>
        <begin position="166"/>
        <end position="235"/>
    </location>
</feature>
<evidence type="ECO:0000256" key="1">
    <source>
        <dbReference type="SAM" id="MobiDB-lite"/>
    </source>
</evidence>
<feature type="compositionally biased region" description="Basic and acidic residues" evidence="1">
    <location>
        <begin position="95"/>
        <end position="104"/>
    </location>
</feature>
<dbReference type="EMBL" id="KV429070">
    <property type="protein sequence ID" value="KZT68045.1"/>
    <property type="molecule type" value="Genomic_DNA"/>
</dbReference>
<dbReference type="OrthoDB" id="10606484at2759"/>
<gene>
    <name evidence="2" type="ORF">DAEQUDRAFT_347235</name>
</gene>
<proteinExistence type="predicted"/>
<evidence type="ECO:0000313" key="3">
    <source>
        <dbReference type="Proteomes" id="UP000076727"/>
    </source>
</evidence>
<feature type="compositionally biased region" description="Basic and acidic residues" evidence="1">
    <location>
        <begin position="213"/>
        <end position="235"/>
    </location>
</feature>
<feature type="compositionally biased region" description="Low complexity" evidence="1">
    <location>
        <begin position="38"/>
        <end position="54"/>
    </location>
</feature>
<organism evidence="2 3">
    <name type="scientific">Daedalea quercina L-15889</name>
    <dbReference type="NCBI Taxonomy" id="1314783"/>
    <lineage>
        <taxon>Eukaryota</taxon>
        <taxon>Fungi</taxon>
        <taxon>Dikarya</taxon>
        <taxon>Basidiomycota</taxon>
        <taxon>Agaricomycotina</taxon>
        <taxon>Agaricomycetes</taxon>
        <taxon>Polyporales</taxon>
        <taxon>Fomitopsis</taxon>
    </lineage>
</organism>
<protein>
    <submittedName>
        <fullName evidence="2">Uncharacterized protein</fullName>
    </submittedName>
</protein>
<name>A0A165PCR1_9APHY</name>
<dbReference type="STRING" id="1314783.A0A165PCR1"/>
<evidence type="ECO:0000313" key="2">
    <source>
        <dbReference type="EMBL" id="KZT68045.1"/>
    </source>
</evidence>